<proteinExistence type="predicted"/>
<dbReference type="EMBL" id="CP011132">
    <property type="protein sequence ID" value="AKE60940.1"/>
    <property type="molecule type" value="Genomic_DNA"/>
</dbReference>
<dbReference type="KEGG" id="cama:F384_21405"/>
<evidence type="ECO:0000313" key="1">
    <source>
        <dbReference type="EMBL" id="AKE60940.1"/>
    </source>
</evidence>
<dbReference type="OrthoDB" id="6402279at2"/>
<evidence type="ECO:0000313" key="2">
    <source>
        <dbReference type="Proteomes" id="UP000034085"/>
    </source>
</evidence>
<dbReference type="AlphaFoldDB" id="A0A0F6RH92"/>
<name>A0A0F6RH92_CITAM</name>
<gene>
    <name evidence="1" type="ORF">F384_21405</name>
</gene>
<organism evidence="1 2">
    <name type="scientific">Citrobacter amalonaticus Y19</name>
    <dbReference type="NCBI Taxonomy" id="1261127"/>
    <lineage>
        <taxon>Bacteria</taxon>
        <taxon>Pseudomonadati</taxon>
        <taxon>Pseudomonadota</taxon>
        <taxon>Gammaproteobacteria</taxon>
        <taxon>Enterobacterales</taxon>
        <taxon>Enterobacteriaceae</taxon>
        <taxon>Citrobacter</taxon>
    </lineage>
</organism>
<protein>
    <submittedName>
        <fullName evidence="1">Uncharacterized protein</fullName>
    </submittedName>
</protein>
<accession>A0A0F6RH92</accession>
<dbReference type="RefSeq" id="WP_046493365.1">
    <property type="nucleotide sequence ID" value="NZ_CP011132.1"/>
</dbReference>
<sequence>MNLKFSMLRQRIKKSQKIVMDRIIADHNAEICVLCGSENEITREHIIPQWAFEADQTKFLINTKNNQSASYIKSTIPACRGCNSDLLGAFEDYLKRLFRDKDGSELNSYEVDCIIWWLQYMGFKLQLMDLRSRFLRYKGGDYIPFIADIPVAMFWGDIDTTPHKVFRTIRRTRRTLIKMNKYNKRNSLLVFNTTNPSFHFFHKVDEFIFIEMPQVKKAFFLFYNKEFEQHKTAHAECMDVIKKVYNS</sequence>
<dbReference type="Proteomes" id="UP000034085">
    <property type="component" value="Chromosome"/>
</dbReference>
<dbReference type="HOGENOM" id="CLU_1105809_0_0_6"/>
<dbReference type="PATRIC" id="fig|1261127.3.peg.4452"/>
<reference evidence="1 2" key="1">
    <citation type="journal article" date="2013" name="Appl. Microbiol. Biotechnol.">
        <title>Glycerol assimilation and production of 1,3-propanediol by Citrobacter amalonaticus Y19.</title>
        <authorList>
            <person name="Ainala S.K."/>
            <person name="Ashok S."/>
            <person name="Ko Y."/>
            <person name="Park S."/>
        </authorList>
    </citation>
    <scope>NUCLEOTIDE SEQUENCE [LARGE SCALE GENOMIC DNA]</scope>
    <source>
        <strain evidence="1 2">Y19</strain>
    </source>
</reference>